<reference evidence="2" key="1">
    <citation type="submission" date="2015-10" db="EMBL/GenBank/DDBJ databases">
        <authorList>
            <person name="Regsiter A."/>
            <person name="william w."/>
        </authorList>
    </citation>
    <scope>NUCLEOTIDE SEQUENCE [LARGE SCALE GENOMIC DNA]</scope>
</reference>
<evidence type="ECO:0000313" key="2">
    <source>
        <dbReference type="Proteomes" id="UP000184315"/>
    </source>
</evidence>
<organism evidence="1 2">
    <name type="scientific">Planktothrix tepida PCC 9214</name>
    <dbReference type="NCBI Taxonomy" id="671072"/>
    <lineage>
        <taxon>Bacteria</taxon>
        <taxon>Bacillati</taxon>
        <taxon>Cyanobacteriota</taxon>
        <taxon>Cyanophyceae</taxon>
        <taxon>Oscillatoriophycideae</taxon>
        <taxon>Oscillatoriales</taxon>
        <taxon>Microcoleaceae</taxon>
        <taxon>Planktothrix</taxon>
    </lineage>
</organism>
<dbReference type="EMBL" id="CZDF01000172">
    <property type="protein sequence ID" value="CUR35230.1"/>
    <property type="molecule type" value="Genomic_DNA"/>
</dbReference>
<sequence length="89" mass="10109">MIEGNSHCIKSMQSQSQPLSCIPVSQTLQPCFHRRSTQWGCPALERQRFDLLEVHFGILKTIILTGETLPTNSLNPARFKARLSHLHLI</sequence>
<dbReference type="Proteomes" id="UP000184315">
    <property type="component" value="Unassembled WGS sequence"/>
</dbReference>
<gene>
    <name evidence="1" type="ORF">PL9214650669</name>
</gene>
<evidence type="ECO:0000313" key="1">
    <source>
        <dbReference type="EMBL" id="CUR35230.1"/>
    </source>
</evidence>
<name>A0A1J1LSQ0_9CYAN</name>
<dbReference type="AlphaFoldDB" id="A0A1J1LSQ0"/>
<proteinExistence type="predicted"/>
<accession>A0A1J1LSQ0</accession>
<keyword evidence="2" id="KW-1185">Reference proteome</keyword>
<protein>
    <submittedName>
        <fullName evidence="1">Uncharacterized protein</fullName>
    </submittedName>
</protein>